<gene>
    <name evidence="1" type="ORF">SAMN04489858_101222</name>
</gene>
<accession>A0A1H9YLB7</accession>
<dbReference type="CDD" id="cd00586">
    <property type="entry name" value="4HBT"/>
    <property type="match status" value="1"/>
</dbReference>
<evidence type="ECO:0000313" key="2">
    <source>
        <dbReference type="Proteomes" id="UP000199180"/>
    </source>
</evidence>
<dbReference type="Proteomes" id="UP000199180">
    <property type="component" value="Unassembled WGS sequence"/>
</dbReference>
<organism evidence="1 2">
    <name type="scientific">Paracoccus homiensis</name>
    <dbReference type="NCBI Taxonomy" id="364199"/>
    <lineage>
        <taxon>Bacteria</taxon>
        <taxon>Pseudomonadati</taxon>
        <taxon>Pseudomonadota</taxon>
        <taxon>Alphaproteobacteria</taxon>
        <taxon>Rhodobacterales</taxon>
        <taxon>Paracoccaceae</taxon>
        <taxon>Paracoccus</taxon>
    </lineage>
</organism>
<dbReference type="Pfam" id="PF13279">
    <property type="entry name" value="4HBT_2"/>
    <property type="match status" value="1"/>
</dbReference>
<dbReference type="PANTHER" id="PTHR31793:SF24">
    <property type="entry name" value="LONG-CHAIN ACYL-COA THIOESTERASE FADM"/>
    <property type="match status" value="1"/>
</dbReference>
<name>A0A1H9YLB7_9RHOB</name>
<evidence type="ECO:0000313" key="1">
    <source>
        <dbReference type="EMBL" id="SES69857.1"/>
    </source>
</evidence>
<dbReference type="Gene3D" id="3.10.129.10">
    <property type="entry name" value="Hotdog Thioesterase"/>
    <property type="match status" value="1"/>
</dbReference>
<dbReference type="InterPro" id="IPR050563">
    <property type="entry name" value="4-hydroxybenzoyl-CoA_TE"/>
</dbReference>
<proteinExistence type="predicted"/>
<dbReference type="OrthoDB" id="7204167at2"/>
<dbReference type="RefSeq" id="WP_090731813.1">
    <property type="nucleotide sequence ID" value="NZ_FOHO01000001.1"/>
</dbReference>
<protein>
    <submittedName>
        <fullName evidence="1">4-hydroxybenzoyl-CoA thioesterase</fullName>
    </submittedName>
</protein>
<dbReference type="SUPFAM" id="SSF54637">
    <property type="entry name" value="Thioesterase/thiol ester dehydrase-isomerase"/>
    <property type="match status" value="1"/>
</dbReference>
<dbReference type="AlphaFoldDB" id="A0A1H9YLB7"/>
<sequence length="129" mass="15025">MSYQRSIAIEFCHCDPAGIVFYPRYAEMVNSVVENFMAEEVGYPFAQMIAEGYGMPTARLEVDFRKPSRLGDRLDWHLRVEHLGRTSARFLVTADDRIEARATVVWMDRDFRPAPWPAHIRPRFEAHHA</sequence>
<keyword evidence="2" id="KW-1185">Reference proteome</keyword>
<dbReference type="GO" id="GO:0047617">
    <property type="term" value="F:fatty acyl-CoA hydrolase activity"/>
    <property type="evidence" value="ECO:0007669"/>
    <property type="project" value="TreeGrafter"/>
</dbReference>
<reference evidence="1 2" key="1">
    <citation type="submission" date="2016-10" db="EMBL/GenBank/DDBJ databases">
        <authorList>
            <person name="de Groot N.N."/>
        </authorList>
    </citation>
    <scope>NUCLEOTIDE SEQUENCE [LARGE SCALE GENOMIC DNA]</scope>
    <source>
        <strain evidence="1 2">DSM 17862</strain>
    </source>
</reference>
<dbReference type="STRING" id="364199.SAMN04489858_101222"/>
<dbReference type="PANTHER" id="PTHR31793">
    <property type="entry name" value="4-HYDROXYBENZOYL-COA THIOESTERASE FAMILY MEMBER"/>
    <property type="match status" value="1"/>
</dbReference>
<dbReference type="EMBL" id="FOHO01000001">
    <property type="protein sequence ID" value="SES69857.1"/>
    <property type="molecule type" value="Genomic_DNA"/>
</dbReference>
<dbReference type="InterPro" id="IPR029069">
    <property type="entry name" value="HotDog_dom_sf"/>
</dbReference>